<accession>A0A382PC27</accession>
<feature type="non-terminal residue" evidence="1">
    <location>
        <position position="213"/>
    </location>
</feature>
<dbReference type="AlphaFoldDB" id="A0A382PC27"/>
<proteinExistence type="predicted"/>
<evidence type="ECO:0008006" key="2">
    <source>
        <dbReference type="Google" id="ProtNLM"/>
    </source>
</evidence>
<gene>
    <name evidence="1" type="ORF">METZ01_LOCUS323224</name>
</gene>
<reference evidence="1" key="1">
    <citation type="submission" date="2018-05" db="EMBL/GenBank/DDBJ databases">
        <authorList>
            <person name="Lanie J.A."/>
            <person name="Ng W.-L."/>
            <person name="Kazmierczak K.M."/>
            <person name="Andrzejewski T.M."/>
            <person name="Davidsen T.M."/>
            <person name="Wayne K.J."/>
            <person name="Tettelin H."/>
            <person name="Glass J.I."/>
            <person name="Rusch D."/>
            <person name="Podicherti R."/>
            <person name="Tsui H.-C.T."/>
            <person name="Winkler M.E."/>
        </authorList>
    </citation>
    <scope>NUCLEOTIDE SEQUENCE</scope>
</reference>
<dbReference type="EMBL" id="UINC01106016">
    <property type="protein sequence ID" value="SVC70370.1"/>
    <property type="molecule type" value="Genomic_DNA"/>
</dbReference>
<sequence>MATNQLSNDAPATSLFPQFENTIYQWVSAEVQGLTDAQLDFESDQWEWSKWSIRRNLSHLASGDLRWIWNRWGKVLFPKGLAKGEEYDRLLDSPFDRRLDENLYWEPEALLEKLTLGLDLCWSVLSSETVGSLRSKELESPATGLFTQYPQLFPGGVRPVPGDSTKVYINLETTFLHRYYEFTTHLFNVQRLKRAQGVPGAIEIPADGYWALP</sequence>
<dbReference type="InterPro" id="IPR034660">
    <property type="entry name" value="DinB/YfiT-like"/>
</dbReference>
<name>A0A382PC27_9ZZZZ</name>
<dbReference type="SUPFAM" id="SSF109854">
    <property type="entry name" value="DinB/YfiT-like putative metalloenzymes"/>
    <property type="match status" value="1"/>
</dbReference>
<protein>
    <recommendedName>
        <fullName evidence="2">Mycothiol-dependent maleylpyruvate isomerase metal-binding domain-containing protein</fullName>
    </recommendedName>
</protein>
<organism evidence="1">
    <name type="scientific">marine metagenome</name>
    <dbReference type="NCBI Taxonomy" id="408172"/>
    <lineage>
        <taxon>unclassified sequences</taxon>
        <taxon>metagenomes</taxon>
        <taxon>ecological metagenomes</taxon>
    </lineage>
</organism>
<feature type="non-terminal residue" evidence="1">
    <location>
        <position position="1"/>
    </location>
</feature>
<evidence type="ECO:0000313" key="1">
    <source>
        <dbReference type="EMBL" id="SVC70370.1"/>
    </source>
</evidence>